<evidence type="ECO:0000256" key="4">
    <source>
        <dbReference type="ARBA" id="ARBA00022430"/>
    </source>
</evidence>
<evidence type="ECO:0000259" key="10">
    <source>
        <dbReference type="PROSITE" id="PS50991"/>
    </source>
</evidence>
<gene>
    <name evidence="11" type="ORF">PQU92_08405</name>
</gene>
<dbReference type="Proteomes" id="UP001214854">
    <property type="component" value="Unassembled WGS sequence"/>
</dbReference>
<accession>A0ABT5HTB7</accession>
<keyword evidence="12" id="KW-1185">Reference proteome</keyword>
<sequence length="529" mass="57778">MTVVNRDPNRVIVFDTSLRDGEQAPGFSLGVKDKLMLAHTLKELGVDVIEAGFAASSPGDEEAIRTIAREVVGPTFCSLSRALESDIDAAARALLPAKRKRCHIFLATSPIHRAAKLKKSREQVLEIAHKAVSYASKIFDEVEFSPEDAIRTEQDFLHEVCIAAAEAGARTLNIPDTVGYTTPKEIFQIFTDLKAALKDHPDVILSAHNHNDLGLGVANTLAALEAGARQIEVTINGIGERAGNAAMEEVVMALRTRPELYKLHTGIDATKFSKASHLLSRATGTIVMRNKAIVGKNAFAHESGIHQHGMLSDARTYEIMRPEDVGAEKSNLVLGKHSGRHAIAKQAEALGFDLDELALGDLFAAFKRRADEIGEIDEFELMSLLTRNNADKDDARLFKVSSEVTKDQVNITLDLFRDNGDPLKVSATGVNAFEAGFRALVEAYQIEARVNDCEIIQSGFTFDGGAFAEISLQIKGEAYRGRGRGPDPVWAGLRAMCDAFEKYVFLHDRKNAQRANPHSDSGKVHETAR</sequence>
<evidence type="ECO:0000256" key="6">
    <source>
        <dbReference type="ARBA" id="ARBA00022679"/>
    </source>
</evidence>
<name>A0ABT5HTB7_9CAUL</name>
<dbReference type="InterPro" id="IPR054691">
    <property type="entry name" value="LeuA/HCS_post-cat"/>
</dbReference>
<evidence type="ECO:0000313" key="12">
    <source>
        <dbReference type="Proteomes" id="UP001214854"/>
    </source>
</evidence>
<evidence type="ECO:0000256" key="3">
    <source>
        <dbReference type="ARBA" id="ARBA00012973"/>
    </source>
</evidence>
<comment type="caution">
    <text evidence="11">The sequence shown here is derived from an EMBL/GenBank/DDBJ whole genome shotgun (WGS) entry which is preliminary data.</text>
</comment>
<dbReference type="EMBL" id="JAQQKX010000005">
    <property type="protein sequence ID" value="MDC7683295.1"/>
    <property type="molecule type" value="Genomic_DNA"/>
</dbReference>
<dbReference type="InterPro" id="IPR050073">
    <property type="entry name" value="2-IPM_HCS-like"/>
</dbReference>
<keyword evidence="8" id="KW-0100">Branched-chain amino acid biosynthesis</keyword>
<evidence type="ECO:0000256" key="5">
    <source>
        <dbReference type="ARBA" id="ARBA00022605"/>
    </source>
</evidence>
<evidence type="ECO:0000256" key="1">
    <source>
        <dbReference type="ARBA" id="ARBA00004689"/>
    </source>
</evidence>
<keyword evidence="7" id="KW-0464">Manganese</keyword>
<dbReference type="InterPro" id="IPR036230">
    <property type="entry name" value="LeuA_allosteric_dom_sf"/>
</dbReference>
<dbReference type="PROSITE" id="PS50991">
    <property type="entry name" value="PYR_CT"/>
    <property type="match status" value="1"/>
</dbReference>
<keyword evidence="5" id="KW-0028">Amino-acid biosynthesis</keyword>
<dbReference type="InterPro" id="IPR002034">
    <property type="entry name" value="AIPM/Hcit_synth_CS"/>
</dbReference>
<evidence type="ECO:0000256" key="8">
    <source>
        <dbReference type="ARBA" id="ARBA00023304"/>
    </source>
</evidence>
<dbReference type="GO" id="GO:0003852">
    <property type="term" value="F:2-isopropylmalate synthase activity"/>
    <property type="evidence" value="ECO:0007669"/>
    <property type="project" value="UniProtKB-EC"/>
</dbReference>
<dbReference type="PANTHER" id="PTHR10277">
    <property type="entry name" value="HOMOCITRATE SYNTHASE-RELATED"/>
    <property type="match status" value="1"/>
</dbReference>
<comment type="pathway">
    <text evidence="1">Amino-acid biosynthesis; L-leucine biosynthesis; L-leucine from 3-methyl-2-oxobutanoate: step 1/4.</text>
</comment>
<feature type="domain" description="Pyruvate carboxyltransferase" evidence="10">
    <location>
        <begin position="11"/>
        <end position="273"/>
    </location>
</feature>
<proteinExistence type="inferred from homology"/>
<evidence type="ECO:0000256" key="9">
    <source>
        <dbReference type="RuleBase" id="RU003523"/>
    </source>
</evidence>
<dbReference type="Pfam" id="PF22617">
    <property type="entry name" value="HCS_D2"/>
    <property type="match status" value="1"/>
</dbReference>
<dbReference type="PROSITE" id="PS00815">
    <property type="entry name" value="AIPM_HOMOCIT_SYNTH_1"/>
    <property type="match status" value="1"/>
</dbReference>
<comment type="similarity">
    <text evidence="2">Belongs to the alpha-IPM synthase/homocitrate synthase family. LeuA type 1 subfamily.</text>
</comment>
<keyword evidence="6 9" id="KW-0808">Transferase</keyword>
<dbReference type="PROSITE" id="PS00816">
    <property type="entry name" value="AIPM_HOMOCIT_SYNTH_2"/>
    <property type="match status" value="1"/>
</dbReference>
<keyword evidence="4" id="KW-0432">Leucine biosynthesis</keyword>
<dbReference type="SUPFAM" id="SSF110921">
    <property type="entry name" value="2-isopropylmalate synthase LeuA, allosteric (dimerisation) domain"/>
    <property type="match status" value="1"/>
</dbReference>
<keyword evidence="11" id="KW-0012">Acyltransferase</keyword>
<protein>
    <recommendedName>
        <fullName evidence="3">2-isopropylmalate synthase</fullName>
        <ecNumber evidence="3">2.3.3.13</ecNumber>
    </recommendedName>
</protein>
<evidence type="ECO:0000256" key="2">
    <source>
        <dbReference type="ARBA" id="ARBA00009396"/>
    </source>
</evidence>
<evidence type="ECO:0000256" key="7">
    <source>
        <dbReference type="ARBA" id="ARBA00023211"/>
    </source>
</evidence>
<organism evidence="11 12">
    <name type="scientific">Asticcacaulis aquaticus</name>
    <dbReference type="NCBI Taxonomy" id="2984212"/>
    <lineage>
        <taxon>Bacteria</taxon>
        <taxon>Pseudomonadati</taxon>
        <taxon>Pseudomonadota</taxon>
        <taxon>Alphaproteobacteria</taxon>
        <taxon>Caulobacterales</taxon>
        <taxon>Caulobacteraceae</taxon>
        <taxon>Asticcacaulis</taxon>
    </lineage>
</organism>
<dbReference type="EC" id="2.3.3.13" evidence="3"/>
<dbReference type="SUPFAM" id="SSF51569">
    <property type="entry name" value="Aldolase"/>
    <property type="match status" value="1"/>
</dbReference>
<dbReference type="InterPro" id="IPR013785">
    <property type="entry name" value="Aldolase_TIM"/>
</dbReference>
<dbReference type="Pfam" id="PF00682">
    <property type="entry name" value="HMGL-like"/>
    <property type="match status" value="1"/>
</dbReference>
<evidence type="ECO:0000313" key="11">
    <source>
        <dbReference type="EMBL" id="MDC7683295.1"/>
    </source>
</evidence>
<dbReference type="Gene3D" id="3.20.20.70">
    <property type="entry name" value="Aldolase class I"/>
    <property type="match status" value="1"/>
</dbReference>
<dbReference type="RefSeq" id="WP_272747769.1">
    <property type="nucleotide sequence ID" value="NZ_JAQQKX010000005.1"/>
</dbReference>
<dbReference type="InterPro" id="IPR000891">
    <property type="entry name" value="PYR_CT"/>
</dbReference>
<reference evidence="11 12" key="1">
    <citation type="submission" date="2023-01" db="EMBL/GenBank/DDBJ databases">
        <title>Novel species of the genus Asticcacaulis isolated from rivers.</title>
        <authorList>
            <person name="Lu H."/>
        </authorList>
    </citation>
    <scope>NUCLEOTIDE SEQUENCE [LARGE SCALE GENOMIC DNA]</scope>
    <source>
        <strain evidence="11 12">BYS171W</strain>
    </source>
</reference>
<dbReference type="PANTHER" id="PTHR10277:SF9">
    <property type="entry name" value="2-ISOPROPYLMALATE SYNTHASE 1, CHLOROPLASTIC-RELATED"/>
    <property type="match status" value="1"/>
</dbReference>
<dbReference type="NCBIfam" id="NF002086">
    <property type="entry name" value="PRK00915.1-3"/>
    <property type="match status" value="1"/>
</dbReference>
<dbReference type="CDD" id="cd07940">
    <property type="entry name" value="DRE_TIM_IPMS"/>
    <property type="match status" value="1"/>
</dbReference>
<dbReference type="Gene3D" id="1.10.238.260">
    <property type="match status" value="1"/>
</dbReference>